<feature type="transmembrane region" description="Helical" evidence="1">
    <location>
        <begin position="310"/>
        <end position="329"/>
    </location>
</feature>
<feature type="transmembrane region" description="Helical" evidence="1">
    <location>
        <begin position="363"/>
        <end position="384"/>
    </location>
</feature>
<dbReference type="Pfam" id="PF00211">
    <property type="entry name" value="Guanylate_cyc"/>
    <property type="match status" value="1"/>
</dbReference>
<dbReference type="EMBL" id="LR797019">
    <property type="protein sequence ID" value="CAB4181366.1"/>
    <property type="molecule type" value="Genomic_DNA"/>
</dbReference>
<dbReference type="EMBL" id="LR796861">
    <property type="protein sequence ID" value="CAB4170317.1"/>
    <property type="molecule type" value="Genomic_DNA"/>
</dbReference>
<evidence type="ECO:0000259" key="2">
    <source>
        <dbReference type="PROSITE" id="PS50125"/>
    </source>
</evidence>
<name>A0A6J5RWB7_9CAUD</name>
<dbReference type="GO" id="GO:0035556">
    <property type="term" value="P:intracellular signal transduction"/>
    <property type="evidence" value="ECO:0007669"/>
    <property type="project" value="InterPro"/>
</dbReference>
<dbReference type="PANTHER" id="PTHR43081:SF1">
    <property type="entry name" value="ADENYLATE CYCLASE, TERMINAL-DIFFERENTIATION SPECIFIC"/>
    <property type="match status" value="1"/>
</dbReference>
<keyword evidence="1" id="KW-1133">Transmembrane helix</keyword>
<sequence length="671" mass="73280">MKKLLSPWMALVTLVLLVIIRMADPSFVESVRLRYFDQLITSKGATTSEQVAVVNIDDAYIRQKGQFPFPRGQYAQLVADLYSHGAGLVVLNIYMPESDRFGQDAQLEKLMKQAPVILPQTATNDNIKNKYPPFTPGVSVIGGSAETTGIRYNAIEPNIKLFNDSAAGIGVVNTLPEIDGVTRRVPMVVNAGGQLFPSISLETLRVVSGDPSFQVKVTDGGIEAVRIPKFGKITTDEIGRIWIDSNKQPAVYSANNLPKDFGGRIVIVGLTAKGLTNPVATASGSSYPHYIQAAVLDTVTSGSVISRPEWSLLAELVFMIVTVILSIYLTRFTHGYIFAIALSALAYFGGFQLFTGYGYLLDAVFPILTIILCSFHGYIVKFLVELRAKLQIKKQFGGYVSPVIVNQLAEDPEGAAERLKGEKRDLSIVMTDLRGFTTLGESFGADVQGLTAVMNRYMDALSKPVLKNGGCIIKFIGDASLHVHNAPVDDENHPVTAVRTALEMIQAIEEFNKILQAEGRPPVGMGAGVNTGPTLIGNIGANDRYGYDVLGDSVSTAARLEGQTKGYGVLLVIGPDTAERVKHVYNVTQLDCIAVKGKTIGLHIYAIAKSNQMHEEFLSDYYKGDWENAKKHCKTLITKDSELKHYYELMLERLNKGKPSDWDGVYHATSK</sequence>
<reference evidence="5" key="1">
    <citation type="submission" date="2020-05" db="EMBL/GenBank/DDBJ databases">
        <authorList>
            <person name="Chiriac C."/>
            <person name="Salcher M."/>
            <person name="Ghai R."/>
            <person name="Kavagutti S V."/>
        </authorList>
    </citation>
    <scope>NUCLEOTIDE SEQUENCE</scope>
</reference>
<accession>A0A6J5RWB7</accession>
<dbReference type="EMBL" id="LR798454">
    <property type="protein sequence ID" value="CAB5238507.1"/>
    <property type="molecule type" value="Genomic_DNA"/>
</dbReference>
<dbReference type="SMART" id="SM00044">
    <property type="entry name" value="CYCc"/>
    <property type="match status" value="1"/>
</dbReference>
<protein>
    <submittedName>
        <fullName evidence="5">COG4252 Predicted transmembrane sensor domain</fullName>
    </submittedName>
</protein>
<dbReference type="InterPro" id="IPR001054">
    <property type="entry name" value="A/G_cyclase"/>
</dbReference>
<feature type="transmembrane region" description="Helical" evidence="1">
    <location>
        <begin position="336"/>
        <end position="357"/>
    </location>
</feature>
<evidence type="ECO:0000313" key="4">
    <source>
        <dbReference type="EMBL" id="CAB4181366.1"/>
    </source>
</evidence>
<keyword evidence="1" id="KW-0472">Membrane</keyword>
<dbReference type="EMBL" id="LR797375">
    <property type="protein sequence ID" value="CAB4211427.1"/>
    <property type="molecule type" value="Genomic_DNA"/>
</dbReference>
<dbReference type="GO" id="GO:0006171">
    <property type="term" value="P:cAMP biosynthetic process"/>
    <property type="evidence" value="ECO:0007669"/>
    <property type="project" value="TreeGrafter"/>
</dbReference>
<evidence type="ECO:0000313" key="5">
    <source>
        <dbReference type="EMBL" id="CAB4198436.1"/>
    </source>
</evidence>
<evidence type="ECO:0000256" key="1">
    <source>
        <dbReference type="SAM" id="Phobius"/>
    </source>
</evidence>
<keyword evidence="1 5" id="KW-0812">Transmembrane</keyword>
<dbReference type="SUPFAM" id="SSF55073">
    <property type="entry name" value="Nucleotide cyclase"/>
    <property type="match status" value="1"/>
</dbReference>
<evidence type="ECO:0000313" key="7">
    <source>
        <dbReference type="EMBL" id="CAB5238507.1"/>
    </source>
</evidence>
<feature type="domain" description="Guanylate cyclase" evidence="2">
    <location>
        <begin position="427"/>
        <end position="561"/>
    </location>
</feature>
<proteinExistence type="predicted"/>
<dbReference type="CDD" id="cd07302">
    <property type="entry name" value="CHD"/>
    <property type="match status" value="1"/>
</dbReference>
<dbReference type="Gene3D" id="3.30.70.1230">
    <property type="entry name" value="Nucleotide cyclase"/>
    <property type="match status" value="1"/>
</dbReference>
<dbReference type="InterPro" id="IPR007890">
    <property type="entry name" value="CHASE2"/>
</dbReference>
<evidence type="ECO:0000313" key="3">
    <source>
        <dbReference type="EMBL" id="CAB4170317.1"/>
    </source>
</evidence>
<dbReference type="InterPro" id="IPR050697">
    <property type="entry name" value="Adenylyl/Guanylyl_Cyclase_3/4"/>
</dbReference>
<dbReference type="EMBL" id="LR797272">
    <property type="protein sequence ID" value="CAB4198436.1"/>
    <property type="molecule type" value="Genomic_DNA"/>
</dbReference>
<dbReference type="PANTHER" id="PTHR43081">
    <property type="entry name" value="ADENYLATE CYCLASE, TERMINAL-DIFFERENTIATION SPECIFIC-RELATED"/>
    <property type="match status" value="1"/>
</dbReference>
<dbReference type="PROSITE" id="PS50125">
    <property type="entry name" value="GUANYLATE_CYCLASE_2"/>
    <property type="match status" value="1"/>
</dbReference>
<organism evidence="5">
    <name type="scientific">uncultured Caudovirales phage</name>
    <dbReference type="NCBI Taxonomy" id="2100421"/>
    <lineage>
        <taxon>Viruses</taxon>
        <taxon>Duplodnaviria</taxon>
        <taxon>Heunggongvirae</taxon>
        <taxon>Uroviricota</taxon>
        <taxon>Caudoviricetes</taxon>
        <taxon>Peduoviridae</taxon>
        <taxon>Maltschvirus</taxon>
        <taxon>Maltschvirus maltsch</taxon>
    </lineage>
</organism>
<gene>
    <name evidence="4" type="ORF">UFOVP1066_26</name>
    <name evidence="5" type="ORF">UFOVP1315_89</name>
    <name evidence="6" type="ORF">UFOVP1421_50</name>
    <name evidence="7" type="ORF">UFOVP1525_60</name>
    <name evidence="3" type="ORF">UFOVP909_23</name>
</gene>
<dbReference type="SMART" id="SM01080">
    <property type="entry name" value="CHASE2"/>
    <property type="match status" value="1"/>
</dbReference>
<evidence type="ECO:0000313" key="6">
    <source>
        <dbReference type="EMBL" id="CAB4211427.1"/>
    </source>
</evidence>
<dbReference type="Pfam" id="PF05226">
    <property type="entry name" value="CHASE2"/>
    <property type="match status" value="1"/>
</dbReference>
<dbReference type="InterPro" id="IPR029787">
    <property type="entry name" value="Nucleotide_cyclase"/>
</dbReference>